<evidence type="ECO:0000256" key="7">
    <source>
        <dbReference type="PROSITE-ProRule" id="PRU10141"/>
    </source>
</evidence>
<feature type="domain" description="Protein kinase" evidence="9">
    <location>
        <begin position="1000"/>
        <end position="1265"/>
    </location>
</feature>
<name>A0ABR2ZLD7_9AGAR</name>
<keyword evidence="4 7" id="KW-0547">Nucleotide-binding</keyword>
<dbReference type="SMART" id="SM00220">
    <property type="entry name" value="S_TKc"/>
    <property type="match status" value="1"/>
</dbReference>
<dbReference type="InterPro" id="IPR011009">
    <property type="entry name" value="Kinase-like_dom_sf"/>
</dbReference>
<dbReference type="InterPro" id="IPR008271">
    <property type="entry name" value="Ser/Thr_kinase_AS"/>
</dbReference>
<dbReference type="PANTHER" id="PTHR48016">
    <property type="entry name" value="MAP KINASE KINASE KINASE SSK2-RELATED-RELATED"/>
    <property type="match status" value="1"/>
</dbReference>
<accession>A0ABR2ZLD7</accession>
<dbReference type="InterPro" id="IPR017441">
    <property type="entry name" value="Protein_kinase_ATP_BS"/>
</dbReference>
<dbReference type="PROSITE" id="PS00108">
    <property type="entry name" value="PROTEIN_KINASE_ST"/>
    <property type="match status" value="1"/>
</dbReference>
<dbReference type="PROSITE" id="PS50011">
    <property type="entry name" value="PROTEIN_KINASE_DOM"/>
    <property type="match status" value="1"/>
</dbReference>
<dbReference type="PANTHER" id="PTHR48016:SF32">
    <property type="entry name" value="MITOGEN-ACTIVATED PROTEIN KINASE KINASE KINASE 4"/>
    <property type="match status" value="1"/>
</dbReference>
<evidence type="ECO:0000256" key="5">
    <source>
        <dbReference type="ARBA" id="ARBA00022777"/>
    </source>
</evidence>
<protein>
    <submittedName>
        <fullName evidence="10">Suppressor of Sensor Kinase (SLN1)</fullName>
        <ecNumber evidence="10">2.7.11.25</ecNumber>
    </submittedName>
</protein>
<dbReference type="PROSITE" id="PS00107">
    <property type="entry name" value="PROTEIN_KINASE_ATP"/>
    <property type="match status" value="1"/>
</dbReference>
<evidence type="ECO:0000256" key="8">
    <source>
        <dbReference type="SAM" id="MobiDB-lite"/>
    </source>
</evidence>
<feature type="region of interest" description="Disordered" evidence="8">
    <location>
        <begin position="1"/>
        <end position="53"/>
    </location>
</feature>
<feature type="region of interest" description="Disordered" evidence="8">
    <location>
        <begin position="1155"/>
        <end position="1184"/>
    </location>
</feature>
<dbReference type="EMBL" id="JBBXMP010000142">
    <property type="protein sequence ID" value="KAL0061257.1"/>
    <property type="molecule type" value="Genomic_DNA"/>
</dbReference>
<evidence type="ECO:0000313" key="10">
    <source>
        <dbReference type="EMBL" id="KAL0061257.1"/>
    </source>
</evidence>
<sequence length="1339" mass="150684">MLSLHSQKLYSHSEQDSVYDESSEWHRHRTLSSRPTLSASAQPTPSSSSSSVPIYPDVYSQFIKRYRSDPGGLEDSRNDPDTHYFHRGLGQLADAGADSDDEELLAGPDGLDLSQILESESIQAPASEEEKDRLSWQMYFASVLRGDVLRSEKTRIADALESSTDDPNNHLSFWLEIRAKIHGYTIQEEKRYLEERRARCVDRVIQEILHFRIEDGMDITQALERVLDVLRRLDGALSLYPTLRSFYVDRPTAAENEFQARCDTLNTWSTVLNSIRYGVHTLQRWTGSRTLDVTQKNTSGEVLISTGPRPEPFGGADVTSDGTSFVERIMKEESMQRMFEKRTLVIAYAFVAAARDCQVNLAGLLEAMNLPTFEKELLPLISFPTNLAQACLHMRLTYVQKMQDPGLLIIDQTIDDLKLNIGLACALKRQYEAFLVPDPDGRWNLPVWMSDDYDSTILNSVLAFFRLVHRKLKGGAKGGYLKETEVLDAQMPTLNDVSLTVAGGSRLVAEQLCSITSKLMFRVVNYFDAQIRVPEEPGDLNNSKGMTDKQKAAWYGKILDSVKSRYRKLQRFARDLTQRFSNSAEYSLEGVQLDQFIECLVTTDHVLVYTSTYEEEGVYIIASGSLMDRPNDIKRILTEVFQVNPHDRELHPPGYYPGYSDSQYVLILSPRSHFYWPLQTGRVMVLDVPKLNLEMKDDRVRLVADGPEQQLAVAKQIFSDIFVALDEHGVLLELNDGALTCVRSQQAHLPSVDRELRKITRSTVRLAESIVDSVHHVRQTMAIASTECQDLMEDWYQFAAEHGKHAQQRFFTSNASSSSPDREGSNRSSMVRFNRMLNKLGISWVSFICDDCPPNERKTFKWAVNALEFAFQRTKRDILHLPDEQFQMLRHKIVSGGDEGEGETEVAGELGLGMDASVFEDDDAEGEEHGTEDAASALPDPRGKKFWERVTRALDEVDGKRAAIAQEYRAVGRVLDTEQSEADRTLVFLVSSTSSIAIRWQQGRLIGAGSFGSVYQAVNLDSGSLMAVKEINLFHELSTLPNLCAQIMDELRVMEVLHHPNIVEYYGIEVHRDKVFIFEEYCQGGTLAALLEHGRIEDEGITQVYTMQMLEGLAYLHSQGIVHRDIKPENILLDHLGVLKFADFGAAKILAKNQRSTRAKSRRGRESTKSSDSSAGGPLGMNSLNGTPMYMSPEIIKNDKQGKLGAMDIWSMGAIMFHIGVATQHPPLPEPGQLSGMGIDFIRQCLSIDANKRPTAVELMEHPWMIDFRAVLASYEEEEETEVEHLPPQEKFENASVAYQAALIQEKEVEEIAKPSPAVSTVLTPEEEDSLTTSPPLDI</sequence>
<evidence type="ECO:0000313" key="11">
    <source>
        <dbReference type="Proteomes" id="UP001437256"/>
    </source>
</evidence>
<organism evidence="10 11">
    <name type="scientific">Marasmius tenuissimus</name>
    <dbReference type="NCBI Taxonomy" id="585030"/>
    <lineage>
        <taxon>Eukaryota</taxon>
        <taxon>Fungi</taxon>
        <taxon>Dikarya</taxon>
        <taxon>Basidiomycota</taxon>
        <taxon>Agaricomycotina</taxon>
        <taxon>Agaricomycetes</taxon>
        <taxon>Agaricomycetidae</taxon>
        <taxon>Agaricales</taxon>
        <taxon>Marasmiineae</taxon>
        <taxon>Marasmiaceae</taxon>
        <taxon>Marasmius</taxon>
    </lineage>
</organism>
<dbReference type="SUPFAM" id="SSF56112">
    <property type="entry name" value="Protein kinase-like (PK-like)"/>
    <property type="match status" value="1"/>
</dbReference>
<dbReference type="Pfam" id="PF00069">
    <property type="entry name" value="Pkinase"/>
    <property type="match status" value="1"/>
</dbReference>
<comment type="caution">
    <text evidence="10">The sequence shown here is derived from an EMBL/GenBank/DDBJ whole genome shotgun (WGS) entry which is preliminary data.</text>
</comment>
<keyword evidence="6 7" id="KW-0067">ATP-binding</keyword>
<evidence type="ECO:0000256" key="1">
    <source>
        <dbReference type="ARBA" id="ARBA00006529"/>
    </source>
</evidence>
<feature type="binding site" evidence="7">
    <location>
        <position position="1029"/>
    </location>
    <ligand>
        <name>ATP</name>
        <dbReference type="ChEBI" id="CHEBI:30616"/>
    </ligand>
</feature>
<dbReference type="Gene3D" id="1.10.510.10">
    <property type="entry name" value="Transferase(Phosphotransferase) domain 1"/>
    <property type="match status" value="1"/>
</dbReference>
<dbReference type="Proteomes" id="UP001437256">
    <property type="component" value="Unassembled WGS sequence"/>
</dbReference>
<gene>
    <name evidence="10" type="primary">SSK2_2</name>
    <name evidence="10" type="ORF">AAF712_011915</name>
</gene>
<proteinExistence type="inferred from homology"/>
<keyword evidence="3 10" id="KW-0808">Transferase</keyword>
<evidence type="ECO:0000256" key="3">
    <source>
        <dbReference type="ARBA" id="ARBA00022679"/>
    </source>
</evidence>
<evidence type="ECO:0000259" key="9">
    <source>
        <dbReference type="PROSITE" id="PS50011"/>
    </source>
</evidence>
<feature type="region of interest" description="Disordered" evidence="8">
    <location>
        <begin position="1314"/>
        <end position="1339"/>
    </location>
</feature>
<feature type="compositionally biased region" description="Low complexity" evidence="8">
    <location>
        <begin position="35"/>
        <end position="53"/>
    </location>
</feature>
<keyword evidence="11" id="KW-1185">Reference proteome</keyword>
<evidence type="ECO:0000256" key="6">
    <source>
        <dbReference type="ARBA" id="ARBA00022840"/>
    </source>
</evidence>
<evidence type="ECO:0000256" key="2">
    <source>
        <dbReference type="ARBA" id="ARBA00022527"/>
    </source>
</evidence>
<dbReference type="GO" id="GO:0004709">
    <property type="term" value="F:MAP kinase kinase kinase activity"/>
    <property type="evidence" value="ECO:0007669"/>
    <property type="project" value="UniProtKB-EC"/>
</dbReference>
<dbReference type="InterPro" id="IPR050538">
    <property type="entry name" value="MAP_kinase_kinase_kinase"/>
</dbReference>
<dbReference type="InterPro" id="IPR000719">
    <property type="entry name" value="Prot_kinase_dom"/>
</dbReference>
<feature type="compositionally biased region" description="Polar residues" evidence="8">
    <location>
        <begin position="1"/>
        <end position="12"/>
    </location>
</feature>
<comment type="similarity">
    <text evidence="1">Belongs to the protein kinase superfamily. STE Ser/Thr protein kinase family. MAP kinase kinase kinase subfamily.</text>
</comment>
<keyword evidence="5 10" id="KW-0418">Kinase</keyword>
<keyword evidence="2" id="KW-0723">Serine/threonine-protein kinase</keyword>
<reference evidence="10 11" key="1">
    <citation type="submission" date="2024-05" db="EMBL/GenBank/DDBJ databases">
        <title>A draft genome resource for the thread blight pathogen Marasmius tenuissimus strain MS-2.</title>
        <authorList>
            <person name="Yulfo-Soto G.E."/>
            <person name="Baruah I.K."/>
            <person name="Amoako-Attah I."/>
            <person name="Bukari Y."/>
            <person name="Meinhardt L.W."/>
            <person name="Bailey B.A."/>
            <person name="Cohen S.P."/>
        </authorList>
    </citation>
    <scope>NUCLEOTIDE SEQUENCE [LARGE SCALE GENOMIC DNA]</scope>
    <source>
        <strain evidence="10 11">MS-2</strain>
    </source>
</reference>
<evidence type="ECO:0000256" key="4">
    <source>
        <dbReference type="ARBA" id="ARBA00022741"/>
    </source>
</evidence>
<dbReference type="EC" id="2.7.11.25" evidence="10"/>